<dbReference type="EMBL" id="CAJNOH010000812">
    <property type="protein sequence ID" value="CAF1128926.1"/>
    <property type="molecule type" value="Genomic_DNA"/>
</dbReference>
<gene>
    <name evidence="2" type="ORF">JXQ802_LOCUS32158</name>
    <name evidence="1" type="ORF">PYM288_LOCUS21104</name>
</gene>
<dbReference type="Proteomes" id="UP000663854">
    <property type="component" value="Unassembled WGS sequence"/>
</dbReference>
<dbReference type="Proteomes" id="UP000663870">
    <property type="component" value="Unassembled WGS sequence"/>
</dbReference>
<evidence type="ECO:0000313" key="4">
    <source>
        <dbReference type="Proteomes" id="UP000663870"/>
    </source>
</evidence>
<dbReference type="Gene3D" id="3.30.70.270">
    <property type="match status" value="1"/>
</dbReference>
<evidence type="ECO:0000313" key="1">
    <source>
        <dbReference type="EMBL" id="CAF1128926.1"/>
    </source>
</evidence>
<reference evidence="1" key="1">
    <citation type="submission" date="2021-02" db="EMBL/GenBank/DDBJ databases">
        <authorList>
            <person name="Nowell W R."/>
        </authorList>
    </citation>
    <scope>NUCLEOTIDE SEQUENCE</scope>
</reference>
<comment type="caution">
    <text evidence="1">The sequence shown here is derived from an EMBL/GenBank/DDBJ whole genome shotgun (WGS) entry which is preliminary data.</text>
</comment>
<dbReference type="InterPro" id="IPR043128">
    <property type="entry name" value="Rev_trsase/Diguanyl_cyclase"/>
</dbReference>
<keyword evidence="4" id="KW-1185">Reference proteome</keyword>
<accession>A0A814R699</accession>
<proteinExistence type="predicted"/>
<evidence type="ECO:0000313" key="2">
    <source>
        <dbReference type="EMBL" id="CAF1352252.1"/>
    </source>
</evidence>
<evidence type="ECO:0000313" key="3">
    <source>
        <dbReference type="Proteomes" id="UP000663854"/>
    </source>
</evidence>
<protein>
    <submittedName>
        <fullName evidence="1">Uncharacterized protein</fullName>
    </submittedName>
</protein>
<dbReference type="SUPFAM" id="SSF56672">
    <property type="entry name" value="DNA/RNA polymerases"/>
    <property type="match status" value="1"/>
</dbReference>
<name>A0A814R699_9BILA</name>
<organism evidence="1 3">
    <name type="scientific">Rotaria sordida</name>
    <dbReference type="NCBI Taxonomy" id="392033"/>
    <lineage>
        <taxon>Eukaryota</taxon>
        <taxon>Metazoa</taxon>
        <taxon>Spiralia</taxon>
        <taxon>Gnathifera</taxon>
        <taxon>Rotifera</taxon>
        <taxon>Eurotatoria</taxon>
        <taxon>Bdelloidea</taxon>
        <taxon>Philodinida</taxon>
        <taxon>Philodinidae</taxon>
        <taxon>Rotaria</taxon>
    </lineage>
</organism>
<dbReference type="AlphaFoldDB" id="A0A814R699"/>
<sequence>MEHSNIRPATDDIRALLETQQSTTAKETFRFVKAAEYYCKFIPGFSTIAQPLHKYAPTAKEQRSQKLQATLITLSYDELHVFRNVNDGI</sequence>
<dbReference type="InterPro" id="IPR043502">
    <property type="entry name" value="DNA/RNA_pol_sf"/>
</dbReference>
<dbReference type="EMBL" id="CAJNOL010001401">
    <property type="protein sequence ID" value="CAF1352252.1"/>
    <property type="molecule type" value="Genomic_DNA"/>
</dbReference>